<evidence type="ECO:0000313" key="1">
    <source>
        <dbReference type="EMBL" id="JAC18888.1"/>
    </source>
</evidence>
<dbReference type="AlphaFoldDB" id="A0A023FDD5"/>
<organism evidence="1">
    <name type="scientific">Amblyomma cajennense</name>
    <name type="common">Cayenne tick</name>
    <name type="synonym">Acarus cajennensis</name>
    <dbReference type="NCBI Taxonomy" id="34607"/>
    <lineage>
        <taxon>Eukaryota</taxon>
        <taxon>Metazoa</taxon>
        <taxon>Ecdysozoa</taxon>
        <taxon>Arthropoda</taxon>
        <taxon>Chelicerata</taxon>
        <taxon>Arachnida</taxon>
        <taxon>Acari</taxon>
        <taxon>Parasitiformes</taxon>
        <taxon>Ixodida</taxon>
        <taxon>Ixodoidea</taxon>
        <taxon>Ixodidae</taxon>
        <taxon>Amblyomminae</taxon>
        <taxon>Amblyomma</taxon>
    </lineage>
</organism>
<reference evidence="1" key="1">
    <citation type="submission" date="2014-03" db="EMBL/GenBank/DDBJ databases">
        <title>The sialotranscriptome of Amblyomma triste, Amblyomma parvum and Amblyomma cajennense ticks, uncovered by 454-based RNA-seq.</title>
        <authorList>
            <person name="Garcia G.R."/>
            <person name="Gardinassi L.G."/>
            <person name="Ribeiro J.M."/>
            <person name="Anatriello E."/>
            <person name="Ferreira B.R."/>
            <person name="Moreira H.N."/>
            <person name="Mafra C."/>
            <person name="Olegario M.M."/>
            <person name="Szabo P.J."/>
            <person name="Miranda-Santos I.K."/>
            <person name="Maruyama S.R."/>
        </authorList>
    </citation>
    <scope>NUCLEOTIDE SEQUENCE</scope>
    <source>
        <strain evidence="1">Uberlandia</strain>
        <tissue evidence="1">Salivary glands</tissue>
    </source>
</reference>
<name>A0A023FDD5_AMBCJ</name>
<accession>A0A023FDD5</accession>
<dbReference type="EMBL" id="GBBK01005594">
    <property type="protein sequence ID" value="JAC18888.1"/>
    <property type="molecule type" value="mRNA"/>
</dbReference>
<proteinExistence type="evidence at transcript level"/>
<protein>
    <submittedName>
        <fullName evidence="1">Uncharacterized protein</fullName>
    </submittedName>
</protein>
<sequence length="99" mass="10578">MPNCDATAASLVGVALQYLYRGLFIPLVSALCFGKCLQGYLLPNQDDASAGLCVQGLFSQVHIFSCIAELLTGSGCLGVRSGRFCFSNPSAETFSFLWE</sequence>